<evidence type="ECO:0000256" key="3">
    <source>
        <dbReference type="ARBA" id="ARBA00007769"/>
    </source>
</evidence>
<evidence type="ECO:0000256" key="11">
    <source>
        <dbReference type="ARBA" id="ARBA00022857"/>
    </source>
</evidence>
<dbReference type="GO" id="GO:0004449">
    <property type="term" value="F:isocitrate dehydrogenase (NAD+) activity"/>
    <property type="evidence" value="ECO:0007669"/>
    <property type="project" value="TreeGrafter"/>
</dbReference>
<sequence length="478" mass="52873">MTKITVAKGDGIGPEIMDATLEIILAAGAQIEIDEIEVGEKVYLAGNTSGIAPESWETIRKNKIFLKAPITTPQGGGYKSLNVTTRKFLGLYANVRPCMSLHPFVKTKHPIMDVVIVRENEEDLYAGIEHQQTDEVVQCLKLISRPGCEKIVRYAFEYAKQQNRKKVTCFTKDNIMKQTDGLFHQVFDEIAKDYPEIENEHWIIDIGAAKMADTPEAFDVIVMPNLYGDVLSDVAAQITGSVGMAGSANIGETCAMFEAIHGSAPRRAGQNLANPSGLLQGAIMMLNHIGQTDIAEKVQNAWLKTLEEGIHTYDIYNENTSKQKVGTKEFAQAVIKNLGKKPDQLKAVSYAHNSALQLPSYKRKPAAEKTLEGVDLFIHWEGSSADTLAAQIKQIENQGVQLSMITNRGIKVWPDGFPETFCTDHWRCRFKPNSASSFSKKDIIELLQKATESQIDVIKTENLYSFNGKAAYSLGQGQ</sequence>
<keyword evidence="10" id="KW-0460">Magnesium</keyword>
<dbReference type="GO" id="GO:0006099">
    <property type="term" value="P:tricarboxylic acid cycle"/>
    <property type="evidence" value="ECO:0007669"/>
    <property type="project" value="UniProtKB-KW"/>
</dbReference>
<evidence type="ECO:0000256" key="9">
    <source>
        <dbReference type="ARBA" id="ARBA00022723"/>
    </source>
</evidence>
<evidence type="ECO:0000256" key="15">
    <source>
        <dbReference type="ARBA" id="ARBA00029765"/>
    </source>
</evidence>
<evidence type="ECO:0000256" key="18">
    <source>
        <dbReference type="ARBA" id="ARBA00046127"/>
    </source>
</evidence>
<evidence type="ECO:0000259" key="19">
    <source>
        <dbReference type="SMART" id="SM01329"/>
    </source>
</evidence>
<dbReference type="NCBIfam" id="NF006673">
    <property type="entry name" value="PRK09222.1"/>
    <property type="match status" value="1"/>
</dbReference>
<organism evidence="20 21">
    <name type="scientific">Aquirufa rosea</name>
    <dbReference type="NCBI Taxonomy" id="2509241"/>
    <lineage>
        <taxon>Bacteria</taxon>
        <taxon>Pseudomonadati</taxon>
        <taxon>Bacteroidota</taxon>
        <taxon>Cytophagia</taxon>
        <taxon>Cytophagales</taxon>
        <taxon>Flectobacillaceae</taxon>
        <taxon>Aquirufa</taxon>
    </lineage>
</organism>
<dbReference type="FunFam" id="3.40.718.10:FF:000020">
    <property type="entry name" value="Isocitrate dehydrogenase"/>
    <property type="match status" value="1"/>
</dbReference>
<comment type="function">
    <text evidence="18">Catalyzes the oxidative decarboxylation of isocitrate to 2-oxoglutarate and carbon dioxide with the concomitant reduction of NADP(+).</text>
</comment>
<evidence type="ECO:0000256" key="8">
    <source>
        <dbReference type="ARBA" id="ARBA00022532"/>
    </source>
</evidence>
<dbReference type="EC" id="1.1.1.42" evidence="5"/>
<evidence type="ECO:0000256" key="12">
    <source>
        <dbReference type="ARBA" id="ARBA00023002"/>
    </source>
</evidence>
<comment type="similarity">
    <text evidence="3">Belongs to the isocitrate and isopropylmalate dehydrogenases family.</text>
</comment>
<evidence type="ECO:0000256" key="14">
    <source>
        <dbReference type="ARBA" id="ARBA00023554"/>
    </source>
</evidence>
<dbReference type="Pfam" id="PF18324">
    <property type="entry name" value="Isocitrate_DH_C_bact"/>
    <property type="match status" value="1"/>
</dbReference>
<keyword evidence="7" id="KW-0329">Glyoxylate bypass</keyword>
<keyword evidence="21" id="KW-1185">Reference proteome</keyword>
<dbReference type="GO" id="GO:0000287">
    <property type="term" value="F:magnesium ion binding"/>
    <property type="evidence" value="ECO:0007669"/>
    <property type="project" value="InterPro"/>
</dbReference>
<dbReference type="Gene3D" id="3.30.70.1570">
    <property type="match status" value="1"/>
</dbReference>
<keyword evidence="9" id="KW-0479">Metal-binding</keyword>
<dbReference type="Gene3D" id="3.40.718.10">
    <property type="entry name" value="Isopropylmalate Dehydrogenase"/>
    <property type="match status" value="1"/>
</dbReference>
<comment type="caution">
    <text evidence="20">The sequence shown here is derived from an EMBL/GenBank/DDBJ whole genome shotgun (WGS) entry which is preliminary data.</text>
</comment>
<dbReference type="SUPFAM" id="SSF53659">
    <property type="entry name" value="Isocitrate/Isopropylmalate dehydrogenase-like"/>
    <property type="match status" value="1"/>
</dbReference>
<dbReference type="GO" id="GO:0006097">
    <property type="term" value="P:glyoxylate cycle"/>
    <property type="evidence" value="ECO:0007669"/>
    <property type="project" value="UniProtKB-KW"/>
</dbReference>
<evidence type="ECO:0000256" key="4">
    <source>
        <dbReference type="ARBA" id="ARBA00011738"/>
    </source>
</evidence>
<evidence type="ECO:0000256" key="10">
    <source>
        <dbReference type="ARBA" id="ARBA00022842"/>
    </source>
</evidence>
<dbReference type="GO" id="GO:0051287">
    <property type="term" value="F:NAD binding"/>
    <property type="evidence" value="ECO:0007669"/>
    <property type="project" value="InterPro"/>
</dbReference>
<proteinExistence type="inferred from homology"/>
<evidence type="ECO:0000256" key="1">
    <source>
        <dbReference type="ARBA" id="ARBA00001936"/>
    </source>
</evidence>
<feature type="domain" description="Isopropylmalate dehydrogenase-like" evidence="19">
    <location>
        <begin position="3"/>
        <end position="334"/>
    </location>
</feature>
<evidence type="ECO:0000313" key="21">
    <source>
        <dbReference type="Proteomes" id="UP000289455"/>
    </source>
</evidence>
<comment type="cofactor">
    <cofactor evidence="2">
        <name>Mg(2+)</name>
        <dbReference type="ChEBI" id="CHEBI:18420"/>
    </cofactor>
</comment>
<dbReference type="PANTHER" id="PTHR11835">
    <property type="entry name" value="DECARBOXYLATING DEHYDROGENASES-ISOCITRATE, ISOPROPYLMALATE, TARTRATE"/>
    <property type="match status" value="1"/>
</dbReference>
<evidence type="ECO:0000256" key="5">
    <source>
        <dbReference type="ARBA" id="ARBA00013013"/>
    </source>
</evidence>
<dbReference type="InterPro" id="IPR014273">
    <property type="entry name" value="Isocitrate_DH_bac-typ"/>
</dbReference>
<dbReference type="Proteomes" id="UP000289455">
    <property type="component" value="Unassembled WGS sequence"/>
</dbReference>
<comment type="cofactor">
    <cofactor evidence="1">
        <name>Mn(2+)</name>
        <dbReference type="ChEBI" id="CHEBI:29035"/>
    </cofactor>
</comment>
<dbReference type="InterPro" id="IPR040978">
    <property type="entry name" value="Isocitrate_DH_TT1725_C"/>
</dbReference>
<dbReference type="GO" id="GO:0006102">
    <property type="term" value="P:isocitrate metabolic process"/>
    <property type="evidence" value="ECO:0007669"/>
    <property type="project" value="TreeGrafter"/>
</dbReference>
<evidence type="ECO:0000256" key="7">
    <source>
        <dbReference type="ARBA" id="ARBA00022435"/>
    </source>
</evidence>
<keyword evidence="12 20" id="KW-0560">Oxidoreductase</keyword>
<dbReference type="InterPro" id="IPR024084">
    <property type="entry name" value="IsoPropMal-DH-like_dom"/>
</dbReference>
<comment type="catalytic activity">
    <reaction evidence="14">
        <text>D-threo-isocitrate + NADP(+) = 2-oxoglutarate + CO2 + NADPH</text>
        <dbReference type="Rhea" id="RHEA:19629"/>
        <dbReference type="ChEBI" id="CHEBI:15562"/>
        <dbReference type="ChEBI" id="CHEBI:16526"/>
        <dbReference type="ChEBI" id="CHEBI:16810"/>
        <dbReference type="ChEBI" id="CHEBI:57783"/>
        <dbReference type="ChEBI" id="CHEBI:58349"/>
        <dbReference type="EC" id="1.1.1.42"/>
    </reaction>
</comment>
<evidence type="ECO:0000256" key="16">
    <source>
        <dbReference type="ARBA" id="ARBA00029990"/>
    </source>
</evidence>
<dbReference type="AlphaFoldDB" id="A0A4Q1C052"/>
<dbReference type="EMBL" id="SDHY01000003">
    <property type="protein sequence ID" value="RXK49749.1"/>
    <property type="molecule type" value="Genomic_DNA"/>
</dbReference>
<reference evidence="20 21" key="1">
    <citation type="submission" date="2019-01" db="EMBL/GenBank/DDBJ databases">
        <title>Cytophagaceae bacterium strain CAR-16.</title>
        <authorList>
            <person name="Chen W.-M."/>
        </authorList>
    </citation>
    <scope>NUCLEOTIDE SEQUENCE [LARGE SCALE GENOMIC DNA]</scope>
    <source>
        <strain evidence="20 21">CAR-16</strain>
    </source>
</reference>
<dbReference type="PANTHER" id="PTHR11835:SF43">
    <property type="entry name" value="ISOPROPYLMALATE DEHYDROGENASE-LIKE DOMAIN-CONTAINING PROTEIN"/>
    <property type="match status" value="1"/>
</dbReference>
<gene>
    <name evidence="20" type="ORF">ESB04_06125</name>
</gene>
<comment type="subunit">
    <text evidence="4">Homodimer.</text>
</comment>
<keyword evidence="13" id="KW-0464">Manganese</keyword>
<dbReference type="GO" id="GO:0004450">
    <property type="term" value="F:isocitrate dehydrogenase (NADP+) activity"/>
    <property type="evidence" value="ECO:0007669"/>
    <property type="project" value="UniProtKB-EC"/>
</dbReference>
<dbReference type="InterPro" id="IPR046997">
    <property type="entry name" value="Isocitrate_DH_TT1725_C_sf"/>
</dbReference>
<evidence type="ECO:0000313" key="20">
    <source>
        <dbReference type="EMBL" id="RXK49749.1"/>
    </source>
</evidence>
<dbReference type="NCBIfam" id="TIGR02924">
    <property type="entry name" value="ICDH_alpha"/>
    <property type="match status" value="1"/>
</dbReference>
<name>A0A4Q1C052_9BACT</name>
<dbReference type="PROSITE" id="PS00470">
    <property type="entry name" value="IDH_IMDH"/>
    <property type="match status" value="1"/>
</dbReference>
<keyword evidence="11" id="KW-0521">NADP</keyword>
<evidence type="ECO:0000256" key="2">
    <source>
        <dbReference type="ARBA" id="ARBA00001946"/>
    </source>
</evidence>
<dbReference type="OrthoDB" id="9806254at2"/>
<evidence type="ECO:0000256" key="17">
    <source>
        <dbReference type="ARBA" id="ARBA00031098"/>
    </source>
</evidence>
<dbReference type="Pfam" id="PF00180">
    <property type="entry name" value="Iso_dh"/>
    <property type="match status" value="1"/>
</dbReference>
<protein>
    <recommendedName>
        <fullName evidence="6">Isocitrate dehydrogenase [NADP]</fullName>
        <ecNumber evidence="5">1.1.1.42</ecNumber>
    </recommendedName>
    <alternativeName>
        <fullName evidence="15">IDP</fullName>
    </alternativeName>
    <alternativeName>
        <fullName evidence="16">NADP(+)-specific ICDH</fullName>
    </alternativeName>
    <alternativeName>
        <fullName evidence="17">Oxalosuccinate decarboxylase</fullName>
    </alternativeName>
</protein>
<accession>A0A4Q1C052</accession>
<evidence type="ECO:0000256" key="6">
    <source>
        <dbReference type="ARBA" id="ARBA00019562"/>
    </source>
</evidence>
<evidence type="ECO:0000256" key="13">
    <source>
        <dbReference type="ARBA" id="ARBA00023211"/>
    </source>
</evidence>
<dbReference type="RefSeq" id="WP_129026846.1">
    <property type="nucleotide sequence ID" value="NZ_SDHY01000003.1"/>
</dbReference>
<dbReference type="InterPro" id="IPR019818">
    <property type="entry name" value="IsoCit/isopropylmalate_DH_CS"/>
</dbReference>
<dbReference type="SMART" id="SM01329">
    <property type="entry name" value="Iso_dh"/>
    <property type="match status" value="1"/>
</dbReference>
<keyword evidence="8" id="KW-0816">Tricarboxylic acid cycle</keyword>